<dbReference type="Proteomes" id="UP001151699">
    <property type="component" value="Chromosome A"/>
</dbReference>
<dbReference type="InterPro" id="IPR005828">
    <property type="entry name" value="MFS_sugar_transport-like"/>
</dbReference>
<reference evidence="7" key="1">
    <citation type="submission" date="2022-07" db="EMBL/GenBank/DDBJ databases">
        <authorList>
            <person name="Trinca V."/>
            <person name="Uliana J.V.C."/>
            <person name="Torres T.T."/>
            <person name="Ward R.J."/>
            <person name="Monesi N."/>
        </authorList>
    </citation>
    <scope>NUCLEOTIDE SEQUENCE</scope>
    <source>
        <strain evidence="7">HSMRA1968</strain>
        <tissue evidence="7">Whole embryos</tissue>
    </source>
</reference>
<dbReference type="PROSITE" id="PS50850">
    <property type="entry name" value="MFS"/>
    <property type="match status" value="1"/>
</dbReference>
<evidence type="ECO:0000256" key="5">
    <source>
        <dbReference type="SAM" id="Phobius"/>
    </source>
</evidence>
<accession>A0A9Q0NCA2</accession>
<feature type="non-terminal residue" evidence="7">
    <location>
        <position position="129"/>
    </location>
</feature>
<dbReference type="Gene3D" id="1.20.1250.20">
    <property type="entry name" value="MFS general substrate transporter like domains"/>
    <property type="match status" value="1"/>
</dbReference>
<feature type="non-terminal residue" evidence="7">
    <location>
        <position position="1"/>
    </location>
</feature>
<evidence type="ECO:0000256" key="3">
    <source>
        <dbReference type="ARBA" id="ARBA00022989"/>
    </source>
</evidence>
<organism evidence="7 8">
    <name type="scientific">Pseudolycoriella hygida</name>
    <dbReference type="NCBI Taxonomy" id="35572"/>
    <lineage>
        <taxon>Eukaryota</taxon>
        <taxon>Metazoa</taxon>
        <taxon>Ecdysozoa</taxon>
        <taxon>Arthropoda</taxon>
        <taxon>Hexapoda</taxon>
        <taxon>Insecta</taxon>
        <taxon>Pterygota</taxon>
        <taxon>Neoptera</taxon>
        <taxon>Endopterygota</taxon>
        <taxon>Diptera</taxon>
        <taxon>Nematocera</taxon>
        <taxon>Sciaroidea</taxon>
        <taxon>Sciaridae</taxon>
        <taxon>Pseudolycoriella</taxon>
    </lineage>
</organism>
<keyword evidence="3 5" id="KW-1133">Transmembrane helix</keyword>
<evidence type="ECO:0000256" key="2">
    <source>
        <dbReference type="ARBA" id="ARBA00022692"/>
    </source>
</evidence>
<dbReference type="Pfam" id="PF00083">
    <property type="entry name" value="Sugar_tr"/>
    <property type="match status" value="1"/>
</dbReference>
<dbReference type="PANTHER" id="PTHR48021">
    <property type="match status" value="1"/>
</dbReference>
<feature type="transmembrane region" description="Helical" evidence="5">
    <location>
        <begin position="102"/>
        <end position="123"/>
    </location>
</feature>
<name>A0A9Q0NCA2_9DIPT</name>
<proteinExistence type="predicted"/>
<dbReference type="GO" id="GO:0022857">
    <property type="term" value="F:transmembrane transporter activity"/>
    <property type="evidence" value="ECO:0007669"/>
    <property type="project" value="InterPro"/>
</dbReference>
<dbReference type="AlphaFoldDB" id="A0A9Q0NCA2"/>
<feature type="transmembrane region" description="Helical" evidence="5">
    <location>
        <begin position="21"/>
        <end position="43"/>
    </location>
</feature>
<protein>
    <submittedName>
        <fullName evidence="7">Facilitated trehalose transporter Tret1</fullName>
    </submittedName>
</protein>
<evidence type="ECO:0000313" key="7">
    <source>
        <dbReference type="EMBL" id="KAJ6647473.1"/>
    </source>
</evidence>
<evidence type="ECO:0000256" key="4">
    <source>
        <dbReference type="ARBA" id="ARBA00023136"/>
    </source>
</evidence>
<dbReference type="GO" id="GO:0016020">
    <property type="term" value="C:membrane"/>
    <property type="evidence" value="ECO:0007669"/>
    <property type="project" value="UniProtKB-SubCell"/>
</dbReference>
<evidence type="ECO:0000259" key="6">
    <source>
        <dbReference type="PROSITE" id="PS50850"/>
    </source>
</evidence>
<dbReference type="OrthoDB" id="6612291at2759"/>
<dbReference type="SUPFAM" id="SSF103473">
    <property type="entry name" value="MFS general substrate transporter"/>
    <property type="match status" value="1"/>
</dbReference>
<dbReference type="InterPro" id="IPR036259">
    <property type="entry name" value="MFS_trans_sf"/>
</dbReference>
<feature type="transmembrane region" description="Helical" evidence="5">
    <location>
        <begin position="78"/>
        <end position="96"/>
    </location>
</feature>
<dbReference type="InterPro" id="IPR020846">
    <property type="entry name" value="MFS_dom"/>
</dbReference>
<dbReference type="EMBL" id="WJQU01000001">
    <property type="protein sequence ID" value="KAJ6647473.1"/>
    <property type="molecule type" value="Genomic_DNA"/>
</dbReference>
<gene>
    <name evidence="7" type="primary">Tret1_3</name>
    <name evidence="7" type="ORF">Bhyg_02696</name>
</gene>
<keyword evidence="2 5" id="KW-0812">Transmembrane</keyword>
<sequence length="129" mass="14207">AAVTCVPSGYLIYWIGRKWSLLLLTIPALVGWALILFATNFLMMVFGRISLGITVGGTFVIAPVYIGEISQSEIRGTLGTMFQLLVTIGILFAYTIGAWVNVFLLTLICLILPIIFAVIFVWMPESPTY</sequence>
<dbReference type="PANTHER" id="PTHR48021:SF1">
    <property type="entry name" value="GH07001P-RELATED"/>
    <property type="match status" value="1"/>
</dbReference>
<dbReference type="InterPro" id="IPR050549">
    <property type="entry name" value="MFS_Trehalose_Transporter"/>
</dbReference>
<keyword evidence="4 5" id="KW-0472">Membrane</keyword>
<comment type="caution">
    <text evidence="7">The sequence shown here is derived from an EMBL/GenBank/DDBJ whole genome shotgun (WGS) entry which is preliminary data.</text>
</comment>
<comment type="subcellular location">
    <subcellularLocation>
        <location evidence="1">Membrane</location>
        <topology evidence="1">Multi-pass membrane protein</topology>
    </subcellularLocation>
</comment>
<keyword evidence="8" id="KW-1185">Reference proteome</keyword>
<feature type="domain" description="Major facilitator superfamily (MFS) profile" evidence="6">
    <location>
        <begin position="1"/>
        <end position="129"/>
    </location>
</feature>
<evidence type="ECO:0000313" key="8">
    <source>
        <dbReference type="Proteomes" id="UP001151699"/>
    </source>
</evidence>
<feature type="transmembrane region" description="Helical" evidence="5">
    <location>
        <begin position="49"/>
        <end position="66"/>
    </location>
</feature>
<evidence type="ECO:0000256" key="1">
    <source>
        <dbReference type="ARBA" id="ARBA00004141"/>
    </source>
</evidence>